<dbReference type="Proteomes" id="UP001066276">
    <property type="component" value="Chromosome 8"/>
</dbReference>
<dbReference type="EMBL" id="JANPWB010000012">
    <property type="protein sequence ID" value="KAJ1112447.1"/>
    <property type="molecule type" value="Genomic_DNA"/>
</dbReference>
<protein>
    <submittedName>
        <fullName evidence="2">Uncharacterized protein</fullName>
    </submittedName>
</protein>
<accession>A0AAV7NB92</accession>
<evidence type="ECO:0000313" key="3">
    <source>
        <dbReference type="Proteomes" id="UP001066276"/>
    </source>
</evidence>
<reference evidence="2" key="1">
    <citation type="journal article" date="2022" name="bioRxiv">
        <title>Sequencing and chromosome-scale assembly of the giantPleurodeles waltlgenome.</title>
        <authorList>
            <person name="Brown T."/>
            <person name="Elewa A."/>
            <person name="Iarovenko S."/>
            <person name="Subramanian E."/>
            <person name="Araus A.J."/>
            <person name="Petzold A."/>
            <person name="Susuki M."/>
            <person name="Suzuki K.-i.T."/>
            <person name="Hayashi T."/>
            <person name="Toyoda A."/>
            <person name="Oliveira C."/>
            <person name="Osipova E."/>
            <person name="Leigh N.D."/>
            <person name="Simon A."/>
            <person name="Yun M.H."/>
        </authorList>
    </citation>
    <scope>NUCLEOTIDE SEQUENCE</scope>
    <source>
        <strain evidence="2">20211129_DDA</strain>
        <tissue evidence="2">Liver</tissue>
    </source>
</reference>
<comment type="caution">
    <text evidence="2">The sequence shown here is derived from an EMBL/GenBank/DDBJ whole genome shotgun (WGS) entry which is preliminary data.</text>
</comment>
<feature type="region of interest" description="Disordered" evidence="1">
    <location>
        <begin position="1"/>
        <end position="28"/>
    </location>
</feature>
<gene>
    <name evidence="2" type="ORF">NDU88_000711</name>
</gene>
<evidence type="ECO:0000256" key="1">
    <source>
        <dbReference type="SAM" id="MobiDB-lite"/>
    </source>
</evidence>
<organism evidence="2 3">
    <name type="scientific">Pleurodeles waltl</name>
    <name type="common">Iberian ribbed newt</name>
    <dbReference type="NCBI Taxonomy" id="8319"/>
    <lineage>
        <taxon>Eukaryota</taxon>
        <taxon>Metazoa</taxon>
        <taxon>Chordata</taxon>
        <taxon>Craniata</taxon>
        <taxon>Vertebrata</taxon>
        <taxon>Euteleostomi</taxon>
        <taxon>Amphibia</taxon>
        <taxon>Batrachia</taxon>
        <taxon>Caudata</taxon>
        <taxon>Salamandroidea</taxon>
        <taxon>Salamandridae</taxon>
        <taxon>Pleurodelinae</taxon>
        <taxon>Pleurodeles</taxon>
    </lineage>
</organism>
<proteinExistence type="predicted"/>
<feature type="region of interest" description="Disordered" evidence="1">
    <location>
        <begin position="36"/>
        <end position="55"/>
    </location>
</feature>
<name>A0AAV7NB92_PLEWA</name>
<feature type="region of interest" description="Disordered" evidence="1">
    <location>
        <begin position="67"/>
        <end position="91"/>
    </location>
</feature>
<sequence>MCRLRAPARGPGATPLRSGETNPRGVQRWSLECLAEQQGERHQREGNSGPSEDWWRDRLVAAQLKQTTEEGVKQVDGTMVKGHTPKSTQSE</sequence>
<dbReference type="AlphaFoldDB" id="A0AAV7NB92"/>
<keyword evidence="3" id="KW-1185">Reference proteome</keyword>
<evidence type="ECO:0000313" key="2">
    <source>
        <dbReference type="EMBL" id="KAJ1112447.1"/>
    </source>
</evidence>